<dbReference type="InterPro" id="IPR023385">
    <property type="entry name" value="YopX-like_C"/>
</dbReference>
<evidence type="ECO:0000313" key="2">
    <source>
        <dbReference type="EMBL" id="MCZ0833646.1"/>
    </source>
</evidence>
<reference evidence="2" key="1">
    <citation type="submission" date="2022-09" db="EMBL/GenBank/DDBJ databases">
        <title>Genome analysis and characterization of larvicidal activity of Brevibacillus strains.</title>
        <authorList>
            <person name="Patrusheva E.V."/>
            <person name="Izotova A.O."/>
            <person name="Toshchakov S.V."/>
            <person name="Sineoky S.P."/>
        </authorList>
    </citation>
    <scope>NUCLEOTIDE SEQUENCE</scope>
    <source>
        <strain evidence="2">VKPM_B-13244</strain>
    </source>
</reference>
<dbReference type="InterPro" id="IPR019096">
    <property type="entry name" value="YopX_protein"/>
</dbReference>
<name>A0ABT4I4K6_9BACL</name>
<evidence type="ECO:0000259" key="1">
    <source>
        <dbReference type="Pfam" id="PF09643"/>
    </source>
</evidence>
<protein>
    <submittedName>
        <fullName evidence="2">YopX family protein</fullName>
    </submittedName>
</protein>
<evidence type="ECO:0000313" key="3">
    <source>
        <dbReference type="Proteomes" id="UP001067708"/>
    </source>
</evidence>
<dbReference type="RefSeq" id="WP_258418460.1">
    <property type="nucleotide sequence ID" value="NZ_JAPTNG010000027.1"/>
</dbReference>
<feature type="domain" description="YopX protein" evidence="1">
    <location>
        <begin position="5"/>
        <end position="121"/>
    </location>
</feature>
<dbReference type="Proteomes" id="UP001067708">
    <property type="component" value="Unassembled WGS sequence"/>
</dbReference>
<accession>A0ABT4I4K6</accession>
<dbReference type="Gene3D" id="2.30.30.290">
    <property type="entry name" value="YopX-like domains"/>
    <property type="match status" value="1"/>
</dbReference>
<gene>
    <name evidence="2" type="ORF">O0535_23340</name>
</gene>
<proteinExistence type="predicted"/>
<comment type="caution">
    <text evidence="2">The sequence shown here is derived from an EMBL/GenBank/DDBJ whole genome shotgun (WGS) entry which is preliminary data.</text>
</comment>
<sequence length="123" mass="14506">MREIKFQLWDEIRKQMWTWEQLIALESNTGRKQFLYQAIVGPPKKRILRIYTGLKDCNGKEIYEGDIIQFDGYVKAIVYVEYHDKLGVYQAKNSNSRWLLAKESGIYQKVIGNIYENPELLGV</sequence>
<dbReference type="EMBL" id="JAPTNG010000027">
    <property type="protein sequence ID" value="MCZ0833646.1"/>
    <property type="molecule type" value="Genomic_DNA"/>
</dbReference>
<dbReference type="Pfam" id="PF09643">
    <property type="entry name" value="YopX"/>
    <property type="match status" value="1"/>
</dbReference>
<dbReference type="SUPFAM" id="SSF159006">
    <property type="entry name" value="YopX-like"/>
    <property type="match status" value="1"/>
</dbReference>
<keyword evidence="3" id="KW-1185">Reference proteome</keyword>
<organism evidence="2 3">
    <name type="scientific">Brevibacillus halotolerans</name>
    <dbReference type="NCBI Taxonomy" id="1507437"/>
    <lineage>
        <taxon>Bacteria</taxon>
        <taxon>Bacillati</taxon>
        <taxon>Bacillota</taxon>
        <taxon>Bacilli</taxon>
        <taxon>Bacillales</taxon>
        <taxon>Paenibacillaceae</taxon>
        <taxon>Brevibacillus</taxon>
    </lineage>
</organism>